<accession>A0AAD9BXV3</accession>
<evidence type="ECO:0000256" key="1">
    <source>
        <dbReference type="SAM" id="MobiDB-lite"/>
    </source>
</evidence>
<proteinExistence type="predicted"/>
<feature type="compositionally biased region" description="Basic and acidic residues" evidence="1">
    <location>
        <begin position="93"/>
        <end position="110"/>
    </location>
</feature>
<dbReference type="AlphaFoldDB" id="A0AAD9BXV3"/>
<sequence>MKAFNKDMDEGPYVLLYPDCSEVVNVPGSEKPFTLAEYKKDLGKAYARITLFICLEKHFRGGDDTSDSDSDIVITSRSTAEFNQADTVVFEFEPRNKSTPKHKPENEGKALGHSSTTQPGQIVISDTEDMGPPKTNTDKTTCYGLRMLPQWMRHSTMLQTAGCLRHVASVEEKKGIVSDYLQWYIIGRNSSVIDRFKEGLSALQFLNALQQHPTLLAPVLCHSEKRLTALELELLFKPDLSPPGSNRRLRESQTLGYWADYLLDCEGL</sequence>
<feature type="region of interest" description="Disordered" evidence="1">
    <location>
        <begin position="93"/>
        <end position="138"/>
    </location>
</feature>
<evidence type="ECO:0000313" key="2">
    <source>
        <dbReference type="EMBL" id="KAK1892407.1"/>
    </source>
</evidence>
<reference evidence="2" key="1">
    <citation type="submission" date="2023-04" db="EMBL/GenBank/DDBJ databases">
        <title>Chromosome-level genome of Chaenocephalus aceratus.</title>
        <authorList>
            <person name="Park H."/>
        </authorList>
    </citation>
    <scope>NUCLEOTIDE SEQUENCE</scope>
    <source>
        <strain evidence="2">DE</strain>
        <tissue evidence="2">Muscle</tissue>
    </source>
</reference>
<dbReference type="EMBL" id="JASDAP010000013">
    <property type="protein sequence ID" value="KAK1892407.1"/>
    <property type="molecule type" value="Genomic_DNA"/>
</dbReference>
<gene>
    <name evidence="2" type="ORF">KUDE01_007482</name>
</gene>
<protein>
    <submittedName>
        <fullName evidence="2">G2/M phase-specific E3 ubiquitin-protein ligase</fullName>
    </submittedName>
</protein>
<keyword evidence="3" id="KW-1185">Reference proteome</keyword>
<dbReference type="Proteomes" id="UP001228049">
    <property type="component" value="Unassembled WGS sequence"/>
</dbReference>
<comment type="caution">
    <text evidence="2">The sequence shown here is derived from an EMBL/GenBank/DDBJ whole genome shotgun (WGS) entry which is preliminary data.</text>
</comment>
<name>A0AAD9BXV3_DISEL</name>
<organism evidence="2 3">
    <name type="scientific">Dissostichus eleginoides</name>
    <name type="common">Patagonian toothfish</name>
    <name type="synonym">Dissostichus amissus</name>
    <dbReference type="NCBI Taxonomy" id="100907"/>
    <lineage>
        <taxon>Eukaryota</taxon>
        <taxon>Metazoa</taxon>
        <taxon>Chordata</taxon>
        <taxon>Craniata</taxon>
        <taxon>Vertebrata</taxon>
        <taxon>Euteleostomi</taxon>
        <taxon>Actinopterygii</taxon>
        <taxon>Neopterygii</taxon>
        <taxon>Teleostei</taxon>
        <taxon>Neoteleostei</taxon>
        <taxon>Acanthomorphata</taxon>
        <taxon>Eupercaria</taxon>
        <taxon>Perciformes</taxon>
        <taxon>Notothenioidei</taxon>
        <taxon>Nototheniidae</taxon>
        <taxon>Dissostichus</taxon>
    </lineage>
</organism>
<evidence type="ECO:0000313" key="3">
    <source>
        <dbReference type="Proteomes" id="UP001228049"/>
    </source>
</evidence>